<dbReference type="EMBL" id="LXQA010013768">
    <property type="protein sequence ID" value="MCH88233.1"/>
    <property type="molecule type" value="Genomic_DNA"/>
</dbReference>
<sequence length="81" mass="8690">ARSLFPVWLWTCGGLIRGGSGECLGDFARGLGECSVLAAELWGVLEGVCSAGWSMFRKIKKPLQLKDDSGEWLGDFARGLG</sequence>
<evidence type="ECO:0000313" key="2">
    <source>
        <dbReference type="EMBL" id="MCH88233.1"/>
    </source>
</evidence>
<feature type="non-terminal residue" evidence="2">
    <location>
        <position position="1"/>
    </location>
</feature>
<comment type="caution">
    <text evidence="2">The sequence shown here is derived from an EMBL/GenBank/DDBJ whole genome shotgun (WGS) entry which is preliminary data.</text>
</comment>
<gene>
    <name evidence="2" type="ORF">A2U01_0009116</name>
</gene>
<keyword evidence="3" id="KW-1185">Reference proteome</keyword>
<proteinExistence type="predicted"/>
<feature type="chain" id="PRO_5017447805" evidence="1">
    <location>
        <begin position="22"/>
        <end position="81"/>
    </location>
</feature>
<reference evidence="2 3" key="1">
    <citation type="journal article" date="2018" name="Front. Plant Sci.">
        <title>Red Clover (Trifolium pratense) and Zigzag Clover (T. medium) - A Picture of Genomic Similarities and Differences.</title>
        <authorList>
            <person name="Dluhosova J."/>
            <person name="Istvanek J."/>
            <person name="Nedelnik J."/>
            <person name="Repkova J."/>
        </authorList>
    </citation>
    <scope>NUCLEOTIDE SEQUENCE [LARGE SCALE GENOMIC DNA]</scope>
    <source>
        <strain evidence="3">cv. 10/8</strain>
        <tissue evidence="2">Leaf</tissue>
    </source>
</reference>
<accession>A0A392MM04</accession>
<protein>
    <submittedName>
        <fullName evidence="2">Uncharacterized protein</fullName>
    </submittedName>
</protein>
<organism evidence="2 3">
    <name type="scientific">Trifolium medium</name>
    <dbReference type="NCBI Taxonomy" id="97028"/>
    <lineage>
        <taxon>Eukaryota</taxon>
        <taxon>Viridiplantae</taxon>
        <taxon>Streptophyta</taxon>
        <taxon>Embryophyta</taxon>
        <taxon>Tracheophyta</taxon>
        <taxon>Spermatophyta</taxon>
        <taxon>Magnoliopsida</taxon>
        <taxon>eudicotyledons</taxon>
        <taxon>Gunneridae</taxon>
        <taxon>Pentapetalae</taxon>
        <taxon>rosids</taxon>
        <taxon>fabids</taxon>
        <taxon>Fabales</taxon>
        <taxon>Fabaceae</taxon>
        <taxon>Papilionoideae</taxon>
        <taxon>50 kb inversion clade</taxon>
        <taxon>NPAAA clade</taxon>
        <taxon>Hologalegina</taxon>
        <taxon>IRL clade</taxon>
        <taxon>Trifolieae</taxon>
        <taxon>Trifolium</taxon>
    </lineage>
</organism>
<evidence type="ECO:0000313" key="3">
    <source>
        <dbReference type="Proteomes" id="UP000265520"/>
    </source>
</evidence>
<keyword evidence="1" id="KW-0732">Signal</keyword>
<dbReference type="AlphaFoldDB" id="A0A392MM04"/>
<evidence type="ECO:0000256" key="1">
    <source>
        <dbReference type="SAM" id="SignalP"/>
    </source>
</evidence>
<feature type="signal peptide" evidence="1">
    <location>
        <begin position="1"/>
        <end position="21"/>
    </location>
</feature>
<dbReference type="Proteomes" id="UP000265520">
    <property type="component" value="Unassembled WGS sequence"/>
</dbReference>
<name>A0A392MM04_9FABA</name>